<sequence>MKHETLPEPGQDGAMTERRHGRAALAFAIVAAAAWLLAAPLAASAVVGLVAAFFVWISTAPASQLPVLVPPPAADTPDRTQEVIDAVDDALLIIERQRITYANHAARRLFGTERVEGDFRLALRHPVAADLIASDRETDAPVEIAGLGDADRRWVMSVRHVEGGAKLVTLRDRTDSWIAERMRVDFVANASHELRTPLATILGFIETLSEGRAAEDAAIRQRFLGIMLGEAKRMQQLVDDLISLSRIEADRFAVPQTSLALGPVIDEVAGVIRSGMREGGERIQLSIEPVPDVRADRVQMGQLLHNLIGNAIKYARPGSPIRVSLDRVQGKVRLSIADESEGIAPEHLPRLTERFYRVDAGRSRSIGGTGLGLAIVKHIAERHRATLDIASKVGIGTTVTVTFPVMSSENLS</sequence>
<feature type="transmembrane region" description="Helical" evidence="8">
    <location>
        <begin position="24"/>
        <end position="57"/>
    </location>
</feature>
<dbReference type="AlphaFoldDB" id="A0A2A4G1C8"/>
<keyword evidence="6" id="KW-0902">Two-component regulatory system</keyword>
<dbReference type="PRINTS" id="PR00344">
    <property type="entry name" value="BCTRLSENSOR"/>
</dbReference>
<evidence type="ECO:0000313" key="11">
    <source>
        <dbReference type="Proteomes" id="UP000218934"/>
    </source>
</evidence>
<comment type="caution">
    <text evidence="10">The sequence shown here is derived from an EMBL/GenBank/DDBJ whole genome shotgun (WGS) entry which is preliminary data.</text>
</comment>
<dbReference type="FunFam" id="3.30.565.10:FF:000006">
    <property type="entry name" value="Sensor histidine kinase WalK"/>
    <property type="match status" value="1"/>
</dbReference>
<dbReference type="InterPro" id="IPR036097">
    <property type="entry name" value="HisK_dim/P_sf"/>
</dbReference>
<keyword evidence="5" id="KW-0418">Kinase</keyword>
<dbReference type="KEGG" id="rdi:CMV14_21720"/>
<keyword evidence="4" id="KW-0808">Transferase</keyword>
<dbReference type="GO" id="GO:0000155">
    <property type="term" value="F:phosphorelay sensor kinase activity"/>
    <property type="evidence" value="ECO:0007669"/>
    <property type="project" value="InterPro"/>
</dbReference>
<dbReference type="InterPro" id="IPR000014">
    <property type="entry name" value="PAS"/>
</dbReference>
<dbReference type="GO" id="GO:0005886">
    <property type="term" value="C:plasma membrane"/>
    <property type="evidence" value="ECO:0007669"/>
    <property type="project" value="TreeGrafter"/>
</dbReference>
<reference evidence="10 11" key="1">
    <citation type="submission" date="2017-09" db="EMBL/GenBank/DDBJ databases">
        <title>The Catabolism of 3,6-Dichlorosalicylic acid is Initiated by the Cytochrome P450 Monooxygenase DsmABC in Rhizorhabdus dicambivorans Ndbn-20.</title>
        <authorList>
            <person name="Na L."/>
        </authorList>
    </citation>
    <scope>NUCLEOTIDE SEQUENCE [LARGE SCALE GENOMIC DNA]</scope>
    <source>
        <strain evidence="10 11">Ndbn-20m</strain>
    </source>
</reference>
<dbReference type="Pfam" id="PF02518">
    <property type="entry name" value="HATPase_c"/>
    <property type="match status" value="1"/>
</dbReference>
<dbReference type="RefSeq" id="WP_066966033.1">
    <property type="nucleotide sequence ID" value="NZ_CP023449.1"/>
</dbReference>
<protein>
    <recommendedName>
        <fullName evidence="2">histidine kinase</fullName>
        <ecNumber evidence="2">2.7.13.3</ecNumber>
    </recommendedName>
</protein>
<dbReference type="InterPro" id="IPR004358">
    <property type="entry name" value="Sig_transdc_His_kin-like_C"/>
</dbReference>
<dbReference type="SMART" id="SM00388">
    <property type="entry name" value="HisKA"/>
    <property type="match status" value="1"/>
</dbReference>
<evidence type="ECO:0000256" key="6">
    <source>
        <dbReference type="ARBA" id="ARBA00023012"/>
    </source>
</evidence>
<evidence type="ECO:0000256" key="4">
    <source>
        <dbReference type="ARBA" id="ARBA00022679"/>
    </source>
</evidence>
<keyword evidence="8" id="KW-0812">Transmembrane</keyword>
<evidence type="ECO:0000313" key="10">
    <source>
        <dbReference type="EMBL" id="PCE43805.1"/>
    </source>
</evidence>
<keyword evidence="7 8" id="KW-0472">Membrane</keyword>
<feature type="domain" description="Histidine kinase" evidence="9">
    <location>
        <begin position="189"/>
        <end position="407"/>
    </location>
</feature>
<evidence type="ECO:0000256" key="3">
    <source>
        <dbReference type="ARBA" id="ARBA00022553"/>
    </source>
</evidence>
<organism evidence="10 11">
    <name type="scientific">Rhizorhabdus dicambivorans</name>
    <dbReference type="NCBI Taxonomy" id="1850238"/>
    <lineage>
        <taxon>Bacteria</taxon>
        <taxon>Pseudomonadati</taxon>
        <taxon>Pseudomonadota</taxon>
        <taxon>Alphaproteobacteria</taxon>
        <taxon>Sphingomonadales</taxon>
        <taxon>Sphingomonadaceae</taxon>
        <taxon>Rhizorhabdus</taxon>
    </lineage>
</organism>
<evidence type="ECO:0000256" key="5">
    <source>
        <dbReference type="ARBA" id="ARBA00022777"/>
    </source>
</evidence>
<dbReference type="InterPro" id="IPR036890">
    <property type="entry name" value="HATPase_C_sf"/>
</dbReference>
<dbReference type="EC" id="2.7.13.3" evidence="2"/>
<dbReference type="GO" id="GO:0016036">
    <property type="term" value="P:cellular response to phosphate starvation"/>
    <property type="evidence" value="ECO:0007669"/>
    <property type="project" value="TreeGrafter"/>
</dbReference>
<evidence type="ECO:0000256" key="1">
    <source>
        <dbReference type="ARBA" id="ARBA00000085"/>
    </source>
</evidence>
<evidence type="ECO:0000256" key="7">
    <source>
        <dbReference type="ARBA" id="ARBA00023136"/>
    </source>
</evidence>
<gene>
    <name evidence="10" type="ORF">COO09_02425</name>
</gene>
<dbReference type="Proteomes" id="UP000218934">
    <property type="component" value="Unassembled WGS sequence"/>
</dbReference>
<comment type="catalytic activity">
    <reaction evidence="1">
        <text>ATP + protein L-histidine = ADP + protein N-phospho-L-histidine.</text>
        <dbReference type="EC" id="2.7.13.3"/>
    </reaction>
</comment>
<evidence type="ECO:0000256" key="2">
    <source>
        <dbReference type="ARBA" id="ARBA00012438"/>
    </source>
</evidence>
<keyword evidence="8" id="KW-1133">Transmembrane helix</keyword>
<dbReference type="Pfam" id="PF13188">
    <property type="entry name" value="PAS_8"/>
    <property type="match status" value="1"/>
</dbReference>
<proteinExistence type="predicted"/>
<dbReference type="InterPro" id="IPR003594">
    <property type="entry name" value="HATPase_dom"/>
</dbReference>
<dbReference type="SMART" id="SM00387">
    <property type="entry name" value="HATPase_c"/>
    <property type="match status" value="1"/>
</dbReference>
<keyword evidence="11" id="KW-1185">Reference proteome</keyword>
<dbReference type="FunFam" id="1.10.287.130:FF:000001">
    <property type="entry name" value="Two-component sensor histidine kinase"/>
    <property type="match status" value="1"/>
</dbReference>
<dbReference type="PANTHER" id="PTHR45453:SF1">
    <property type="entry name" value="PHOSPHATE REGULON SENSOR PROTEIN PHOR"/>
    <property type="match status" value="1"/>
</dbReference>
<dbReference type="OrthoDB" id="9797304at2"/>
<dbReference type="InterPro" id="IPR005467">
    <property type="entry name" value="His_kinase_dom"/>
</dbReference>
<keyword evidence="3" id="KW-0597">Phosphoprotein</keyword>
<dbReference type="GO" id="GO:0004721">
    <property type="term" value="F:phosphoprotein phosphatase activity"/>
    <property type="evidence" value="ECO:0007669"/>
    <property type="project" value="TreeGrafter"/>
</dbReference>
<dbReference type="PROSITE" id="PS50109">
    <property type="entry name" value="HIS_KIN"/>
    <property type="match status" value="1"/>
</dbReference>
<dbReference type="PANTHER" id="PTHR45453">
    <property type="entry name" value="PHOSPHATE REGULON SENSOR PROTEIN PHOR"/>
    <property type="match status" value="1"/>
</dbReference>
<evidence type="ECO:0000259" key="9">
    <source>
        <dbReference type="PROSITE" id="PS50109"/>
    </source>
</evidence>
<dbReference type="InterPro" id="IPR003661">
    <property type="entry name" value="HisK_dim/P_dom"/>
</dbReference>
<dbReference type="CDD" id="cd00082">
    <property type="entry name" value="HisKA"/>
    <property type="match status" value="1"/>
</dbReference>
<dbReference type="SUPFAM" id="SSF55874">
    <property type="entry name" value="ATPase domain of HSP90 chaperone/DNA topoisomerase II/histidine kinase"/>
    <property type="match status" value="1"/>
</dbReference>
<accession>A0A2A4G1C8</accession>
<evidence type="ECO:0000256" key="8">
    <source>
        <dbReference type="SAM" id="Phobius"/>
    </source>
</evidence>
<name>A0A2A4G1C8_9SPHN</name>
<dbReference type="Gene3D" id="3.30.565.10">
    <property type="entry name" value="Histidine kinase-like ATPase, C-terminal domain"/>
    <property type="match status" value="1"/>
</dbReference>
<dbReference type="Gene3D" id="1.10.287.130">
    <property type="match status" value="1"/>
</dbReference>
<dbReference type="SUPFAM" id="SSF47384">
    <property type="entry name" value="Homodimeric domain of signal transducing histidine kinase"/>
    <property type="match status" value="1"/>
</dbReference>
<dbReference type="EMBL" id="NWUF01000002">
    <property type="protein sequence ID" value="PCE43805.1"/>
    <property type="molecule type" value="Genomic_DNA"/>
</dbReference>
<dbReference type="Pfam" id="PF00512">
    <property type="entry name" value="HisKA"/>
    <property type="match status" value="1"/>
</dbReference>
<dbReference type="InterPro" id="IPR050351">
    <property type="entry name" value="BphY/WalK/GraS-like"/>
</dbReference>